<dbReference type="GO" id="GO:0019305">
    <property type="term" value="P:dTDP-rhamnose biosynthetic process"/>
    <property type="evidence" value="ECO:0007669"/>
    <property type="project" value="UniProtKB-UniPathway"/>
</dbReference>
<accession>A0A1I1GDN9</accession>
<comment type="similarity">
    <text evidence="2 6">Belongs to the dTDP-4-dehydrorhamnose reductase family.</text>
</comment>
<dbReference type="STRING" id="1334022.SAMN04487907_102226"/>
<reference evidence="9" key="1">
    <citation type="submission" date="2016-10" db="EMBL/GenBank/DDBJ databases">
        <authorList>
            <person name="Varghese N."/>
            <person name="Submissions S."/>
        </authorList>
    </citation>
    <scope>NUCLEOTIDE SEQUENCE [LARGE SCALE GENOMIC DNA]</scope>
    <source>
        <strain evidence="9">DSM 24499</strain>
    </source>
</reference>
<feature type="domain" description="RmlD-like substrate binding" evidence="7">
    <location>
        <begin position="3"/>
        <end position="281"/>
    </location>
</feature>
<evidence type="ECO:0000313" key="9">
    <source>
        <dbReference type="Proteomes" id="UP000199438"/>
    </source>
</evidence>
<dbReference type="RefSeq" id="WP_092541107.1">
    <property type="nucleotide sequence ID" value="NZ_FOKV01000002.1"/>
</dbReference>
<evidence type="ECO:0000256" key="3">
    <source>
        <dbReference type="ARBA" id="ARBA00012929"/>
    </source>
</evidence>
<dbReference type="GO" id="GO:0005829">
    <property type="term" value="C:cytosol"/>
    <property type="evidence" value="ECO:0007669"/>
    <property type="project" value="TreeGrafter"/>
</dbReference>
<dbReference type="Proteomes" id="UP000199438">
    <property type="component" value="Unassembled WGS sequence"/>
</dbReference>
<dbReference type="AlphaFoldDB" id="A0A1I1GDN9"/>
<dbReference type="EC" id="1.1.1.133" evidence="3 6"/>
<dbReference type="NCBIfam" id="TIGR01214">
    <property type="entry name" value="rmlD"/>
    <property type="match status" value="1"/>
</dbReference>
<dbReference type="InterPro" id="IPR036291">
    <property type="entry name" value="NAD(P)-bd_dom_sf"/>
</dbReference>
<proteinExistence type="inferred from homology"/>
<comment type="function">
    <text evidence="6">Catalyzes the reduction of dTDP-6-deoxy-L-lyxo-4-hexulose to yield dTDP-L-rhamnose.</text>
</comment>
<evidence type="ECO:0000259" key="7">
    <source>
        <dbReference type="Pfam" id="PF04321"/>
    </source>
</evidence>
<name>A0A1I1GDN9_9FLAO</name>
<gene>
    <name evidence="8" type="ORF">SAMN04487907_102226</name>
</gene>
<dbReference type="Pfam" id="PF04321">
    <property type="entry name" value="RmlD_sub_bind"/>
    <property type="match status" value="1"/>
</dbReference>
<protein>
    <recommendedName>
        <fullName evidence="4 6">dTDP-4-dehydrorhamnose reductase</fullName>
        <ecNumber evidence="3 6">1.1.1.133</ecNumber>
    </recommendedName>
</protein>
<dbReference type="OrthoDB" id="9803892at2"/>
<comment type="catalytic activity">
    <reaction evidence="5">
        <text>dTDP-beta-L-rhamnose + NADP(+) = dTDP-4-dehydro-beta-L-rhamnose + NADPH + H(+)</text>
        <dbReference type="Rhea" id="RHEA:21796"/>
        <dbReference type="ChEBI" id="CHEBI:15378"/>
        <dbReference type="ChEBI" id="CHEBI:57510"/>
        <dbReference type="ChEBI" id="CHEBI:57783"/>
        <dbReference type="ChEBI" id="CHEBI:58349"/>
        <dbReference type="ChEBI" id="CHEBI:62830"/>
        <dbReference type="EC" id="1.1.1.133"/>
    </reaction>
</comment>
<keyword evidence="6" id="KW-0560">Oxidoreductase</keyword>
<evidence type="ECO:0000256" key="4">
    <source>
        <dbReference type="ARBA" id="ARBA00017099"/>
    </source>
</evidence>
<dbReference type="EMBL" id="FOKV01000002">
    <property type="protein sequence ID" value="SFC09654.1"/>
    <property type="molecule type" value="Genomic_DNA"/>
</dbReference>
<dbReference type="PANTHER" id="PTHR10491:SF4">
    <property type="entry name" value="METHIONINE ADENOSYLTRANSFERASE 2 SUBUNIT BETA"/>
    <property type="match status" value="1"/>
</dbReference>
<dbReference type="UniPathway" id="UPA00124"/>
<sequence length="283" mass="32270">MLKILVTGGKGQLAQCIKKLSSSYQFEFIFKSSSELDITNAKNIEQELSNYSYDYCINCAAYTQVDKAESDVTKADLINHIAVEKLAKACSKNQVKLIHISTDFVFSGDNSLPYLEDDKTNPLGIYGKTKLDGESKILQNLDQFFIIRTSWLYSEFGNNFLKSMLKYGKEREELSVVFDQVGTPTYAMDLAEMILKIIQSQSKKYGIYHYSNEGVASWYDFAFNIFKLAEINCNLKPIRSQDYPTPAKRPAFSVLDKSKIKKTFQVEIPHWQKSLSKAIQNIN</sequence>
<dbReference type="SUPFAM" id="SSF51735">
    <property type="entry name" value="NAD(P)-binding Rossmann-fold domains"/>
    <property type="match status" value="1"/>
</dbReference>
<evidence type="ECO:0000313" key="8">
    <source>
        <dbReference type="EMBL" id="SFC09654.1"/>
    </source>
</evidence>
<dbReference type="CDD" id="cd05254">
    <property type="entry name" value="dTDP_HR_like_SDR_e"/>
    <property type="match status" value="1"/>
</dbReference>
<evidence type="ECO:0000256" key="2">
    <source>
        <dbReference type="ARBA" id="ARBA00010944"/>
    </source>
</evidence>
<dbReference type="GO" id="GO:0008831">
    <property type="term" value="F:dTDP-4-dehydrorhamnose reductase activity"/>
    <property type="evidence" value="ECO:0007669"/>
    <property type="project" value="UniProtKB-EC"/>
</dbReference>
<keyword evidence="6" id="KW-0521">NADP</keyword>
<evidence type="ECO:0000256" key="1">
    <source>
        <dbReference type="ARBA" id="ARBA00004781"/>
    </source>
</evidence>
<dbReference type="PANTHER" id="PTHR10491">
    <property type="entry name" value="DTDP-4-DEHYDRORHAMNOSE REDUCTASE"/>
    <property type="match status" value="1"/>
</dbReference>
<comment type="pathway">
    <text evidence="1 6">Carbohydrate biosynthesis; dTDP-L-rhamnose biosynthesis.</text>
</comment>
<evidence type="ECO:0000256" key="6">
    <source>
        <dbReference type="RuleBase" id="RU364082"/>
    </source>
</evidence>
<evidence type="ECO:0000256" key="5">
    <source>
        <dbReference type="ARBA" id="ARBA00048200"/>
    </source>
</evidence>
<organism evidence="8 9">
    <name type="scientific">Zunongwangia mangrovi</name>
    <dbReference type="NCBI Taxonomy" id="1334022"/>
    <lineage>
        <taxon>Bacteria</taxon>
        <taxon>Pseudomonadati</taxon>
        <taxon>Bacteroidota</taxon>
        <taxon>Flavobacteriia</taxon>
        <taxon>Flavobacteriales</taxon>
        <taxon>Flavobacteriaceae</taxon>
        <taxon>Zunongwangia</taxon>
    </lineage>
</organism>
<dbReference type="InterPro" id="IPR029903">
    <property type="entry name" value="RmlD-like-bd"/>
</dbReference>
<dbReference type="Gene3D" id="3.90.25.10">
    <property type="entry name" value="UDP-galactose 4-epimerase, domain 1"/>
    <property type="match status" value="1"/>
</dbReference>
<keyword evidence="9" id="KW-1185">Reference proteome</keyword>
<dbReference type="InterPro" id="IPR005913">
    <property type="entry name" value="dTDP_dehydrorham_reduct"/>
</dbReference>
<dbReference type="Gene3D" id="3.40.50.720">
    <property type="entry name" value="NAD(P)-binding Rossmann-like Domain"/>
    <property type="match status" value="1"/>
</dbReference>